<keyword evidence="1" id="KW-1133">Transmembrane helix</keyword>
<keyword evidence="1" id="KW-0472">Membrane</keyword>
<keyword evidence="1" id="KW-0812">Transmembrane</keyword>
<gene>
    <name evidence="2" type="ORF">Q4521_06670</name>
</gene>
<dbReference type="EMBL" id="JAUOPB010000004">
    <property type="protein sequence ID" value="MDO6422149.1"/>
    <property type="molecule type" value="Genomic_DNA"/>
</dbReference>
<comment type="caution">
    <text evidence="2">The sequence shown here is derived from an EMBL/GenBank/DDBJ whole genome shotgun (WGS) entry which is preliminary data.</text>
</comment>
<feature type="transmembrane region" description="Helical" evidence="1">
    <location>
        <begin position="21"/>
        <end position="41"/>
    </location>
</feature>
<organism evidence="2 3">
    <name type="scientific">Saccharophagus degradans</name>
    <dbReference type="NCBI Taxonomy" id="86304"/>
    <lineage>
        <taxon>Bacteria</taxon>
        <taxon>Pseudomonadati</taxon>
        <taxon>Pseudomonadota</taxon>
        <taxon>Gammaproteobacteria</taxon>
        <taxon>Cellvibrionales</taxon>
        <taxon>Cellvibrionaceae</taxon>
        <taxon>Saccharophagus</taxon>
    </lineage>
</organism>
<proteinExistence type="predicted"/>
<sequence>MAINTGIYFSWYAKSKYSITLVKYGFTVIGLCLLAGGILLFNNTQNFVSNSITAQGIVVDLISVKSSESIHYRPQVKFETSSSELIQFTPNTASNIAGNPAKYHIGDVVDVIYQPG</sequence>
<evidence type="ECO:0000313" key="3">
    <source>
        <dbReference type="Proteomes" id="UP001169760"/>
    </source>
</evidence>
<dbReference type="AlphaFoldDB" id="A0AAW7X6Y7"/>
<name>A0AAW7X6Y7_9GAMM</name>
<dbReference type="RefSeq" id="WP_303492003.1">
    <property type="nucleotide sequence ID" value="NZ_JAUOPB010000004.1"/>
</dbReference>
<evidence type="ECO:0000313" key="2">
    <source>
        <dbReference type="EMBL" id="MDO6422149.1"/>
    </source>
</evidence>
<dbReference type="Proteomes" id="UP001169760">
    <property type="component" value="Unassembled WGS sequence"/>
</dbReference>
<reference evidence="2" key="1">
    <citation type="submission" date="2023-07" db="EMBL/GenBank/DDBJ databases">
        <title>Genome content predicts the carbon catabolic preferences of heterotrophic bacteria.</title>
        <authorList>
            <person name="Gralka M."/>
        </authorList>
    </citation>
    <scope>NUCLEOTIDE SEQUENCE</scope>
    <source>
        <strain evidence="2">I3M17_2</strain>
    </source>
</reference>
<evidence type="ECO:0000256" key="1">
    <source>
        <dbReference type="SAM" id="Phobius"/>
    </source>
</evidence>
<protein>
    <submittedName>
        <fullName evidence="2">DUF3592 domain-containing protein</fullName>
    </submittedName>
</protein>
<accession>A0AAW7X6Y7</accession>